<keyword evidence="2 11" id="KW-0732">Signal</keyword>
<dbReference type="PANTHER" id="PTHR21581">
    <property type="entry name" value="D-ALANYL-D-ALANINE CARBOXYPEPTIDASE"/>
    <property type="match status" value="1"/>
</dbReference>
<feature type="signal peptide" evidence="11">
    <location>
        <begin position="1"/>
        <end position="18"/>
    </location>
</feature>
<sequence>MVRARPTLCALLALAAGAAGCGTASTRPAGGAGSAPAGPRPPLQTANGPLAPAAATSPLTLQLGGVPDAVQIRFGRPPRSGLLFDLDTGRVLWRKDPTRVLPIASLTKMMTALVVVARVPDGAKVKVTKEALAYQGSGVGVLPKGKSVGLSAMLHGLLLPSGNDAAIALAQRADGTLPRFVADMNARTTAMGLSCTHYSSPSGFTDRGNHSCAADLAVEARAVLDQPRLARIVRRRQAVLPFPIKGGKLYLYNNNPLLRMRYPGTLGIKTGFTDAAGRCLVAAVRRGDHRLGVVLLHSPDPGGQAVKLLDRGFRALG</sequence>
<feature type="active site" evidence="7">
    <location>
        <position position="161"/>
    </location>
</feature>
<organism evidence="13 14">
    <name type="scientific">Baekduia soli</name>
    <dbReference type="NCBI Taxonomy" id="496014"/>
    <lineage>
        <taxon>Bacteria</taxon>
        <taxon>Bacillati</taxon>
        <taxon>Actinomycetota</taxon>
        <taxon>Thermoleophilia</taxon>
        <taxon>Solirubrobacterales</taxon>
        <taxon>Baekduiaceae</taxon>
        <taxon>Baekduia</taxon>
    </lineage>
</organism>
<dbReference type="InterPro" id="IPR012338">
    <property type="entry name" value="Beta-lactam/transpept-like"/>
</dbReference>
<evidence type="ECO:0000256" key="5">
    <source>
        <dbReference type="ARBA" id="ARBA00022984"/>
    </source>
</evidence>
<reference evidence="13 14" key="1">
    <citation type="journal article" date="2018" name="J. Microbiol.">
        <title>Baekduia soli gen. nov., sp. nov., a novel bacterium isolated from the soil of Baekdu Mountain and proposal of a novel family name, Baekduiaceae fam. nov.</title>
        <authorList>
            <person name="An D.S."/>
            <person name="Siddiqi M.Z."/>
            <person name="Kim K.H."/>
            <person name="Yu H.S."/>
            <person name="Im W.T."/>
        </authorList>
    </citation>
    <scope>NUCLEOTIDE SEQUENCE [LARGE SCALE GENOMIC DNA]</scope>
    <source>
        <strain evidence="13 14">BR7-21</strain>
    </source>
</reference>
<evidence type="ECO:0000256" key="1">
    <source>
        <dbReference type="ARBA" id="ARBA00007164"/>
    </source>
</evidence>
<dbReference type="KEGG" id="bsol:FSW04_04605"/>
<evidence type="ECO:0000256" key="4">
    <source>
        <dbReference type="ARBA" id="ARBA00022960"/>
    </source>
</evidence>
<dbReference type="PANTHER" id="PTHR21581:SF6">
    <property type="entry name" value="TRAFFICKING PROTEIN PARTICLE COMPLEX SUBUNIT 12"/>
    <property type="match status" value="1"/>
</dbReference>
<dbReference type="SUPFAM" id="SSF56601">
    <property type="entry name" value="beta-lactamase/transpeptidase-like"/>
    <property type="match status" value="1"/>
</dbReference>
<evidence type="ECO:0000256" key="9">
    <source>
        <dbReference type="RuleBase" id="RU004016"/>
    </source>
</evidence>
<feature type="domain" description="Peptidase S11 D-alanyl-D-alanine carboxypeptidase A N-terminal" evidence="12">
    <location>
        <begin position="80"/>
        <end position="297"/>
    </location>
</feature>
<evidence type="ECO:0000259" key="12">
    <source>
        <dbReference type="Pfam" id="PF00768"/>
    </source>
</evidence>
<keyword evidence="13" id="KW-0645">Protease</keyword>
<evidence type="ECO:0000256" key="8">
    <source>
        <dbReference type="PIRSR" id="PIRSR618044-2"/>
    </source>
</evidence>
<feature type="region of interest" description="Disordered" evidence="10">
    <location>
        <begin position="25"/>
        <end position="51"/>
    </location>
</feature>
<keyword evidence="6" id="KW-0961">Cell wall biogenesis/degradation</keyword>
<feature type="compositionally biased region" description="Low complexity" evidence="10">
    <location>
        <begin position="25"/>
        <end position="37"/>
    </location>
</feature>
<protein>
    <submittedName>
        <fullName evidence="13">D-alanyl-D-alanine carboxypeptidase</fullName>
    </submittedName>
</protein>
<keyword evidence="14" id="KW-1185">Reference proteome</keyword>
<keyword evidence="3" id="KW-0378">Hydrolase</keyword>
<keyword evidence="4" id="KW-0133">Cell shape</keyword>
<evidence type="ECO:0000313" key="14">
    <source>
        <dbReference type="Proteomes" id="UP000321805"/>
    </source>
</evidence>
<dbReference type="Gene3D" id="3.40.710.10">
    <property type="entry name" value="DD-peptidase/beta-lactamase superfamily"/>
    <property type="match status" value="1"/>
</dbReference>
<dbReference type="GO" id="GO:0008360">
    <property type="term" value="P:regulation of cell shape"/>
    <property type="evidence" value="ECO:0007669"/>
    <property type="project" value="UniProtKB-KW"/>
</dbReference>
<evidence type="ECO:0000256" key="2">
    <source>
        <dbReference type="ARBA" id="ARBA00022729"/>
    </source>
</evidence>
<name>A0A5B8U1T9_9ACTN</name>
<dbReference type="EMBL" id="CP042430">
    <property type="protein sequence ID" value="QEC46941.1"/>
    <property type="molecule type" value="Genomic_DNA"/>
</dbReference>
<evidence type="ECO:0000256" key="10">
    <source>
        <dbReference type="SAM" id="MobiDB-lite"/>
    </source>
</evidence>
<evidence type="ECO:0000256" key="3">
    <source>
        <dbReference type="ARBA" id="ARBA00022801"/>
    </source>
</evidence>
<evidence type="ECO:0000313" key="13">
    <source>
        <dbReference type="EMBL" id="QEC46941.1"/>
    </source>
</evidence>
<accession>A0A5B8U1T9</accession>
<dbReference type="GO" id="GO:0009002">
    <property type="term" value="F:serine-type D-Ala-D-Ala carboxypeptidase activity"/>
    <property type="evidence" value="ECO:0007669"/>
    <property type="project" value="InterPro"/>
</dbReference>
<dbReference type="GO" id="GO:0009252">
    <property type="term" value="P:peptidoglycan biosynthetic process"/>
    <property type="evidence" value="ECO:0007669"/>
    <property type="project" value="UniProtKB-KW"/>
</dbReference>
<evidence type="ECO:0000256" key="6">
    <source>
        <dbReference type="ARBA" id="ARBA00023316"/>
    </source>
</evidence>
<dbReference type="PROSITE" id="PS51257">
    <property type="entry name" value="PROKAR_LIPOPROTEIN"/>
    <property type="match status" value="1"/>
</dbReference>
<dbReference type="GO" id="GO:0071555">
    <property type="term" value="P:cell wall organization"/>
    <property type="evidence" value="ECO:0007669"/>
    <property type="project" value="UniProtKB-KW"/>
</dbReference>
<evidence type="ECO:0000256" key="7">
    <source>
        <dbReference type="PIRSR" id="PIRSR618044-1"/>
    </source>
</evidence>
<keyword evidence="13" id="KW-0121">Carboxypeptidase</keyword>
<dbReference type="AlphaFoldDB" id="A0A5B8U1T9"/>
<keyword evidence="5" id="KW-0573">Peptidoglycan synthesis</keyword>
<feature type="active site" description="Acyl-ester intermediate" evidence="7">
    <location>
        <position position="105"/>
    </location>
</feature>
<dbReference type="OrthoDB" id="5241551at2"/>
<proteinExistence type="inferred from homology"/>
<evidence type="ECO:0000256" key="11">
    <source>
        <dbReference type="SAM" id="SignalP"/>
    </source>
</evidence>
<dbReference type="Proteomes" id="UP000321805">
    <property type="component" value="Chromosome"/>
</dbReference>
<dbReference type="InterPro" id="IPR018044">
    <property type="entry name" value="Peptidase_S11"/>
</dbReference>
<feature type="binding site" evidence="8">
    <location>
        <position position="269"/>
    </location>
    <ligand>
        <name>substrate</name>
    </ligand>
</feature>
<gene>
    <name evidence="13" type="ORF">FSW04_04605</name>
</gene>
<dbReference type="Pfam" id="PF00768">
    <property type="entry name" value="Peptidase_S11"/>
    <property type="match status" value="1"/>
</dbReference>
<comment type="similarity">
    <text evidence="1 9">Belongs to the peptidase S11 family.</text>
</comment>
<dbReference type="PRINTS" id="PR00725">
    <property type="entry name" value="DADACBPTASE1"/>
</dbReference>
<feature type="active site" description="Proton acceptor" evidence="7">
    <location>
        <position position="108"/>
    </location>
</feature>
<dbReference type="GO" id="GO:0006508">
    <property type="term" value="P:proteolysis"/>
    <property type="evidence" value="ECO:0007669"/>
    <property type="project" value="InterPro"/>
</dbReference>
<dbReference type="InterPro" id="IPR001967">
    <property type="entry name" value="Peptidase_S11_N"/>
</dbReference>
<feature type="chain" id="PRO_5038619475" evidence="11">
    <location>
        <begin position="19"/>
        <end position="317"/>
    </location>
</feature>